<keyword evidence="1" id="KW-1133">Transmembrane helix</keyword>
<feature type="transmembrane region" description="Helical" evidence="1">
    <location>
        <begin position="121"/>
        <end position="142"/>
    </location>
</feature>
<evidence type="ECO:0000313" key="3">
    <source>
        <dbReference type="Proteomes" id="UP000467132"/>
    </source>
</evidence>
<accession>A0A845QYH2</accession>
<keyword evidence="1" id="KW-0812">Transmembrane</keyword>
<reference evidence="2 3" key="1">
    <citation type="submission" date="2018-08" db="EMBL/GenBank/DDBJ databases">
        <title>Murine metabolic-syndrome-specific gut microbial biobank.</title>
        <authorList>
            <person name="Liu C."/>
        </authorList>
    </citation>
    <scope>NUCLEOTIDE SEQUENCE [LARGE SCALE GENOMIC DNA]</scope>
    <source>
        <strain evidence="2 3">583</strain>
    </source>
</reference>
<feature type="transmembrane region" description="Helical" evidence="1">
    <location>
        <begin position="33"/>
        <end position="52"/>
    </location>
</feature>
<dbReference type="AlphaFoldDB" id="A0A845QYH2"/>
<keyword evidence="1" id="KW-0472">Membrane</keyword>
<evidence type="ECO:0000313" key="2">
    <source>
        <dbReference type="EMBL" id="NBI07525.1"/>
    </source>
</evidence>
<keyword evidence="3" id="KW-1185">Reference proteome</keyword>
<gene>
    <name evidence="2" type="ORF">D3Z33_11755</name>
</gene>
<feature type="transmembrane region" description="Helical" evidence="1">
    <location>
        <begin position="148"/>
        <end position="165"/>
    </location>
</feature>
<dbReference type="RefSeq" id="WP_160197991.1">
    <property type="nucleotide sequence ID" value="NZ_QXXA01000013.1"/>
</dbReference>
<organism evidence="2 3">
    <name type="scientific">Senegalia massiliensis</name>
    <dbReference type="NCBI Taxonomy" id="1720316"/>
    <lineage>
        <taxon>Bacteria</taxon>
        <taxon>Bacillati</taxon>
        <taxon>Bacillota</taxon>
        <taxon>Clostridia</taxon>
        <taxon>Eubacteriales</taxon>
        <taxon>Clostridiaceae</taxon>
        <taxon>Senegalia</taxon>
    </lineage>
</organism>
<dbReference type="EMBL" id="QXXA01000013">
    <property type="protein sequence ID" value="NBI07525.1"/>
    <property type="molecule type" value="Genomic_DNA"/>
</dbReference>
<evidence type="ECO:0000256" key="1">
    <source>
        <dbReference type="SAM" id="Phobius"/>
    </source>
</evidence>
<sequence length="184" mass="22096">MDKEKIDIIQEKLQISNIDNIKKTKQYNKMKKIMVNEFILFIPIIFILLFYFKIEPLLVGWILIINIAVFNFIELKERYYSVGNMLNKNFSYNNIQSKLLSTNKKDINLEKKVKRLKIEKSIFIIFYILFSLLSISIFIAAITNEVNIYMISFSIWLIALNVFHYKNVRRRLKHYEVLTILKNK</sequence>
<comment type="caution">
    <text evidence="2">The sequence shown here is derived from an EMBL/GenBank/DDBJ whole genome shotgun (WGS) entry which is preliminary data.</text>
</comment>
<feature type="transmembrane region" description="Helical" evidence="1">
    <location>
        <begin position="58"/>
        <end position="75"/>
    </location>
</feature>
<name>A0A845QYH2_9CLOT</name>
<dbReference type="Proteomes" id="UP000467132">
    <property type="component" value="Unassembled WGS sequence"/>
</dbReference>
<proteinExistence type="predicted"/>
<protein>
    <submittedName>
        <fullName evidence="2">Uncharacterized protein</fullName>
    </submittedName>
</protein>